<feature type="domain" description="Sialate O-acetylesterase" evidence="2">
    <location>
        <begin position="75"/>
        <end position="321"/>
    </location>
</feature>
<evidence type="ECO:0000313" key="3">
    <source>
        <dbReference type="EMBL" id="TYR37642.1"/>
    </source>
</evidence>
<dbReference type="Gene3D" id="3.40.50.1110">
    <property type="entry name" value="SGNH hydrolase"/>
    <property type="match status" value="1"/>
</dbReference>
<keyword evidence="4" id="KW-1185">Reference proteome</keyword>
<name>A0A5D4HBD4_9SPHI</name>
<evidence type="ECO:0000313" key="4">
    <source>
        <dbReference type="Proteomes" id="UP000322362"/>
    </source>
</evidence>
<evidence type="ECO:0000256" key="1">
    <source>
        <dbReference type="ARBA" id="ARBA00022801"/>
    </source>
</evidence>
<dbReference type="AlphaFoldDB" id="A0A5D4HBD4"/>
<dbReference type="GO" id="GO:0001681">
    <property type="term" value="F:sialate O-acetylesterase activity"/>
    <property type="evidence" value="ECO:0007669"/>
    <property type="project" value="InterPro"/>
</dbReference>
<accession>A0A5D4HBD4</accession>
<keyword evidence="1" id="KW-0378">Hydrolase</keyword>
<proteinExistence type="predicted"/>
<reference evidence="3 4" key="1">
    <citation type="submission" date="2019-08" db="EMBL/GenBank/DDBJ databases">
        <title>Phlebobacter frassis gen. nov. sp. nov., a new member of family Sphingobacteriaceae isolated from sand fly rearing media.</title>
        <authorList>
            <person name="Kakumanu M.L."/>
            <person name="Marayati B.F."/>
            <person name="Wada-Katsumata A."/>
            <person name="Wasserberg G."/>
            <person name="Schal C."/>
            <person name="Apperson C.S."/>
            <person name="Ponnusamy L."/>
        </authorList>
    </citation>
    <scope>NUCLEOTIDE SEQUENCE [LARGE SCALE GENOMIC DNA]</scope>
    <source>
        <strain evidence="3 4">SSI9</strain>
    </source>
</reference>
<evidence type="ECO:0000259" key="2">
    <source>
        <dbReference type="Pfam" id="PF03629"/>
    </source>
</evidence>
<protein>
    <submittedName>
        <fullName evidence="3">Sialate O-acetylesterase</fullName>
    </submittedName>
</protein>
<dbReference type="PANTHER" id="PTHR22901">
    <property type="entry name" value="SIALATE O-ACETYLESTERASE"/>
    <property type="match status" value="1"/>
</dbReference>
<dbReference type="InterPro" id="IPR036514">
    <property type="entry name" value="SGNH_hydro_sf"/>
</dbReference>
<dbReference type="PANTHER" id="PTHR22901:SF0">
    <property type="entry name" value="SIALATE O-ACETYLESTERASE"/>
    <property type="match status" value="1"/>
</dbReference>
<sequence>MVLQRNAEVKIWGWGGRGNQLWILPGWSKDTVKVTCDGNARWSATLKTPEAGGPYEIKFVNRRMTTSLKDILIGEVWLCSGQSNMEWGAQNKHQEMLDELTKPTNNNIRLLHVNRTGSDTPQENFINTWEKASNERLQEFSAIGYFLAQKLNEELDVPIGIISANIGGTNAEVWIPKEAVESDPVLLADAQTYLPHRSRPTTIGASWNSMLNPLKGFNIAGFCWYQGEANVSNYQNYGKLMNVLVDSWREEWGQEFPFYYVQIAPHPYKQSTNVEQKAALLREQQAILLKQPKTGMVVVSDLVPDVKNIHPPYKREVANRLADIALVEVYGKKKQDYKSPVYRSHTVRGNEVIVEFDYVENGLMVKGNTIKELFIAGEDNVYKVADAKIEGNKLIISNATVEKPRSVTFSFSDVAIGNLFNKKGLPVAPFRIEI</sequence>
<dbReference type="EMBL" id="VTAV01000002">
    <property type="protein sequence ID" value="TYR37642.1"/>
    <property type="molecule type" value="Genomic_DNA"/>
</dbReference>
<dbReference type="Pfam" id="PF03629">
    <property type="entry name" value="SASA"/>
    <property type="match status" value="1"/>
</dbReference>
<organism evidence="3 4">
    <name type="scientific">Sphingobacterium phlebotomi</name>
    <dbReference type="NCBI Taxonomy" id="2605433"/>
    <lineage>
        <taxon>Bacteria</taxon>
        <taxon>Pseudomonadati</taxon>
        <taxon>Bacteroidota</taxon>
        <taxon>Sphingobacteriia</taxon>
        <taxon>Sphingobacteriales</taxon>
        <taxon>Sphingobacteriaceae</taxon>
        <taxon>Sphingobacterium</taxon>
    </lineage>
</organism>
<dbReference type="GO" id="GO:0005975">
    <property type="term" value="P:carbohydrate metabolic process"/>
    <property type="evidence" value="ECO:0007669"/>
    <property type="project" value="TreeGrafter"/>
</dbReference>
<dbReference type="InterPro" id="IPR039329">
    <property type="entry name" value="SIAE"/>
</dbReference>
<dbReference type="Proteomes" id="UP000322362">
    <property type="component" value="Unassembled WGS sequence"/>
</dbReference>
<dbReference type="SUPFAM" id="SSF52266">
    <property type="entry name" value="SGNH hydrolase"/>
    <property type="match status" value="1"/>
</dbReference>
<comment type="caution">
    <text evidence="3">The sequence shown here is derived from an EMBL/GenBank/DDBJ whole genome shotgun (WGS) entry which is preliminary data.</text>
</comment>
<dbReference type="InterPro" id="IPR005181">
    <property type="entry name" value="SASA"/>
</dbReference>
<gene>
    <name evidence="3" type="ORF">FXV77_05890</name>
</gene>